<sequence length="129" mass="14745">MFYTPPTWSQIKLELPPHQEQPKNIFNIFGLVGGGLLGSHRWQRQGPVRLYILRISMAFSRSQPGGSCCMQCFFFLSAPEAKTACMQGVFFYPESKEFCVLSSYGGGVRVTLLPPPHRLGWWWWWWGGG</sequence>
<dbReference type="AlphaFoldDB" id="A0A8K1I7S2"/>
<proteinExistence type="predicted"/>
<name>A0A8K1I7S2_9PEZI</name>
<geneLocation type="mitochondrion" evidence="1"/>
<dbReference type="RefSeq" id="YP_010218739.1">
    <property type="nucleotide sequence ID" value="NC_058917.1"/>
</dbReference>
<organism evidence="1">
    <name type="scientific">Morchella brunnea</name>
    <dbReference type="NCBI Taxonomy" id="1174671"/>
    <lineage>
        <taxon>Eukaryota</taxon>
        <taxon>Fungi</taxon>
        <taxon>Dikarya</taxon>
        <taxon>Ascomycota</taxon>
        <taxon>Pezizomycotina</taxon>
        <taxon>Pezizomycetes</taxon>
        <taxon>Pezizales</taxon>
        <taxon>Morchellaceae</taxon>
        <taxon>Morchella</taxon>
    </lineage>
</organism>
<protein>
    <submittedName>
        <fullName evidence="1">Uncharacterized protein</fullName>
    </submittedName>
</protein>
<evidence type="ECO:0000313" key="1">
    <source>
        <dbReference type="EMBL" id="UBU98399.1"/>
    </source>
</evidence>
<reference evidence="1" key="1">
    <citation type="submission" date="2021-01" db="EMBL/GenBank/DDBJ databases">
        <authorList>
            <person name="Sun H.-H."/>
            <person name="Zhang S."/>
            <person name="Zhang Y.-J."/>
        </authorList>
    </citation>
    <scope>NUCLEOTIDE SEQUENCE</scope>
    <source>
        <strain evidence="1">CMM1</strain>
    </source>
</reference>
<dbReference type="GeneID" id="68665349"/>
<accession>A0A8K1I7S2</accession>
<dbReference type="EMBL" id="MW538937">
    <property type="protein sequence ID" value="UBU98399.1"/>
    <property type="molecule type" value="Genomic_DNA"/>
</dbReference>
<gene>
    <name evidence="1" type="primary">orf129B</name>
</gene>
<keyword evidence="1" id="KW-0496">Mitochondrion</keyword>